<feature type="signal peptide" evidence="1">
    <location>
        <begin position="1"/>
        <end position="23"/>
    </location>
</feature>
<dbReference type="AlphaFoldDB" id="A0A6I4UNM6"/>
<accession>A0A6I4UNM6</accession>
<evidence type="ECO:0008006" key="4">
    <source>
        <dbReference type="Google" id="ProtNLM"/>
    </source>
</evidence>
<organism evidence="2 3">
    <name type="scientific">Erythrobacter ramosus</name>
    <dbReference type="NCBI Taxonomy" id="35811"/>
    <lineage>
        <taxon>Bacteria</taxon>
        <taxon>Pseudomonadati</taxon>
        <taxon>Pseudomonadota</taxon>
        <taxon>Alphaproteobacteria</taxon>
        <taxon>Sphingomonadales</taxon>
        <taxon>Erythrobacteraceae</taxon>
        <taxon>Erythrobacter/Porphyrobacter group</taxon>
        <taxon>Erythrobacter</taxon>
    </lineage>
</organism>
<gene>
    <name evidence="2" type="ORF">GRI59_15475</name>
</gene>
<evidence type="ECO:0000313" key="2">
    <source>
        <dbReference type="EMBL" id="MXP40006.1"/>
    </source>
</evidence>
<dbReference type="EMBL" id="WTYB01000008">
    <property type="protein sequence ID" value="MXP40006.1"/>
    <property type="molecule type" value="Genomic_DNA"/>
</dbReference>
<name>A0A6I4UNM6_9SPHN</name>
<dbReference type="OrthoDB" id="4736977at2"/>
<evidence type="ECO:0000313" key="3">
    <source>
        <dbReference type="Proteomes" id="UP000430021"/>
    </source>
</evidence>
<evidence type="ECO:0000256" key="1">
    <source>
        <dbReference type="SAM" id="SignalP"/>
    </source>
</evidence>
<feature type="chain" id="PRO_5026341029" description="Argininosuccinate lyase" evidence="1">
    <location>
        <begin position="24"/>
        <end position="119"/>
    </location>
</feature>
<reference evidence="2 3" key="1">
    <citation type="submission" date="2019-12" db="EMBL/GenBank/DDBJ databases">
        <title>Genomic-based taxomic classification of the family Erythrobacteraceae.</title>
        <authorList>
            <person name="Xu L."/>
        </authorList>
    </citation>
    <scope>NUCLEOTIDE SEQUENCE [LARGE SCALE GENOMIC DNA]</scope>
    <source>
        <strain evidence="2 3">JCM 10282</strain>
    </source>
</reference>
<keyword evidence="1" id="KW-0732">Signal</keyword>
<comment type="caution">
    <text evidence="2">The sequence shown here is derived from an EMBL/GenBank/DDBJ whole genome shotgun (WGS) entry which is preliminary data.</text>
</comment>
<sequence>MYNWMKAAAMAAMLLFGATTVSAGKQDFDLINATGYTIAEVYVAPSSSNDWEEDVLGRDTLGDGEGVTINFAPNQKACMYDLLIVWEDGDQATWEGFNLCTVSEITLYWNNGKATAEYQ</sequence>
<proteinExistence type="predicted"/>
<protein>
    <recommendedName>
        <fullName evidence="4">Argininosuccinate lyase</fullName>
    </recommendedName>
</protein>
<dbReference type="Proteomes" id="UP000430021">
    <property type="component" value="Unassembled WGS sequence"/>
</dbReference>